<evidence type="ECO:0000256" key="1">
    <source>
        <dbReference type="ARBA" id="ARBA00001947"/>
    </source>
</evidence>
<dbReference type="InterPro" id="IPR018497">
    <property type="entry name" value="Peptidase_M13_C"/>
</dbReference>
<feature type="chain" id="PRO_5026809260" evidence="9">
    <location>
        <begin position="19"/>
        <end position="707"/>
    </location>
</feature>
<dbReference type="SUPFAM" id="SSF55486">
    <property type="entry name" value="Metalloproteases ('zincins'), catalytic domain"/>
    <property type="match status" value="1"/>
</dbReference>
<evidence type="ECO:0000256" key="9">
    <source>
        <dbReference type="SAM" id="SignalP"/>
    </source>
</evidence>
<comment type="subcellular location">
    <subcellularLocation>
        <location evidence="2">Cell membrane</location>
        <topology evidence="2">Single-pass type II membrane protein</topology>
    </subcellularLocation>
</comment>
<dbReference type="InterPro" id="IPR000718">
    <property type="entry name" value="Peptidase_M13"/>
</dbReference>
<dbReference type="Pfam" id="PF01431">
    <property type="entry name" value="Peptidase_M13"/>
    <property type="match status" value="1"/>
</dbReference>
<feature type="domain" description="Peptidase M13 N-terminal" evidence="11">
    <location>
        <begin position="70"/>
        <end position="442"/>
    </location>
</feature>
<organism evidence="12 13">
    <name type="scientific">Drosophila lebanonensis</name>
    <name type="common">Fruit fly</name>
    <name type="synonym">Scaptodrosophila lebanonensis</name>
    <dbReference type="NCBI Taxonomy" id="7225"/>
    <lineage>
        <taxon>Eukaryota</taxon>
        <taxon>Metazoa</taxon>
        <taxon>Ecdysozoa</taxon>
        <taxon>Arthropoda</taxon>
        <taxon>Hexapoda</taxon>
        <taxon>Insecta</taxon>
        <taxon>Pterygota</taxon>
        <taxon>Neoptera</taxon>
        <taxon>Endopterygota</taxon>
        <taxon>Diptera</taxon>
        <taxon>Brachycera</taxon>
        <taxon>Muscomorpha</taxon>
        <taxon>Ephydroidea</taxon>
        <taxon>Drosophilidae</taxon>
        <taxon>Scaptodrosophila</taxon>
    </lineage>
</organism>
<dbReference type="CDD" id="cd08662">
    <property type="entry name" value="M13"/>
    <property type="match status" value="1"/>
</dbReference>
<evidence type="ECO:0000256" key="6">
    <source>
        <dbReference type="ARBA" id="ARBA00022801"/>
    </source>
</evidence>
<comment type="similarity">
    <text evidence="3">Belongs to the peptidase M13 family.</text>
</comment>
<dbReference type="PANTHER" id="PTHR11733">
    <property type="entry name" value="ZINC METALLOPROTEASE FAMILY M13 NEPRILYSIN-RELATED"/>
    <property type="match status" value="1"/>
</dbReference>
<evidence type="ECO:0000256" key="8">
    <source>
        <dbReference type="ARBA" id="ARBA00023049"/>
    </source>
</evidence>
<dbReference type="RefSeq" id="XP_030371576.1">
    <property type="nucleotide sequence ID" value="XM_030515716.1"/>
</dbReference>
<evidence type="ECO:0000256" key="3">
    <source>
        <dbReference type="ARBA" id="ARBA00007357"/>
    </source>
</evidence>
<evidence type="ECO:0000256" key="4">
    <source>
        <dbReference type="ARBA" id="ARBA00022670"/>
    </source>
</evidence>
<evidence type="ECO:0000256" key="2">
    <source>
        <dbReference type="ARBA" id="ARBA00004401"/>
    </source>
</evidence>
<dbReference type="GO" id="GO:0004222">
    <property type="term" value="F:metalloendopeptidase activity"/>
    <property type="evidence" value="ECO:0007669"/>
    <property type="project" value="InterPro"/>
</dbReference>
<dbReference type="Pfam" id="PF05649">
    <property type="entry name" value="Peptidase_M13_N"/>
    <property type="match status" value="1"/>
</dbReference>
<dbReference type="PROSITE" id="PS51885">
    <property type="entry name" value="NEPRILYSIN"/>
    <property type="match status" value="1"/>
</dbReference>
<dbReference type="InterPro" id="IPR024079">
    <property type="entry name" value="MetalloPept_cat_dom_sf"/>
</dbReference>
<comment type="cofactor">
    <cofactor evidence="1">
        <name>Zn(2+)</name>
        <dbReference type="ChEBI" id="CHEBI:29105"/>
    </cofactor>
</comment>
<evidence type="ECO:0000256" key="7">
    <source>
        <dbReference type="ARBA" id="ARBA00022833"/>
    </source>
</evidence>
<keyword evidence="6" id="KW-0378">Hydrolase</keyword>
<keyword evidence="7" id="KW-0862">Zinc</keyword>
<dbReference type="InterPro" id="IPR008753">
    <property type="entry name" value="Peptidase_M13_N"/>
</dbReference>
<reference evidence="13" key="1">
    <citation type="submission" date="2025-08" db="UniProtKB">
        <authorList>
            <consortium name="RefSeq"/>
        </authorList>
    </citation>
    <scope>IDENTIFICATION</scope>
    <source>
        <strain evidence="13">11010-0011.00</strain>
        <tissue evidence="13">Whole body</tissue>
    </source>
</reference>
<keyword evidence="8" id="KW-0482">Metalloprotease</keyword>
<keyword evidence="12" id="KW-1185">Reference proteome</keyword>
<keyword evidence="5" id="KW-0479">Metal-binding</keyword>
<feature type="signal peptide" evidence="9">
    <location>
        <begin position="1"/>
        <end position="18"/>
    </location>
</feature>
<gene>
    <name evidence="13" type="primary">LOC115621888</name>
</gene>
<dbReference type="Gene3D" id="3.40.390.10">
    <property type="entry name" value="Collagenase (Catalytic Domain)"/>
    <property type="match status" value="1"/>
</dbReference>
<sequence>MSCTLVFLLVALAAVLRSVPSQALSASGLQIQLQEQLIVQHNDSVYVQRVMRLAKSAEMRNYMQPDTDACENFYEYSCGNWAKINPAEAVRPRETNYYQLLDNAYRHKRLRLLEQAADPESDDAAVLKLKRFYASCLHFRETPRTLYRQQLQALVGEFGRMPVFLLPGQEWPASEFNWLETVARIKNKYGFDILLRLDVAPDLHNNTRNRVYIGQPWKLGLESKSMYSSAVAELYRQEYVRHISEELVQHLHVEAELATVTAREILNLEIALSKGMVDPLTTKPLSGLTQSRTAADLAAAYAPTFNLTQYIELALGHVPNDTLYEYVPDYQKNLLGVVSSTPPRVLANYIFQQLLQKLYYDLDAPAVDQCLSIVGQQFPEILDHMLYLRLGDAATLTDIQDLWKDIKASFRESLQNTSSVWITATTRELALEKLNATHLQINGYADVNFTDRYAQLHIAPHDYLTNLRAVLEHETRQRLKSLSEKPASLPAPTKRSSLAPVYLATENAVRLPVALLQPNFLWSRYYPRALKYGTLGYLLARELVHGFDELAGSQADWWDAKSTAEYGKRKKCFKQQYGRFRQDGHYLAESDLQAENIADNAAVQLAYKAYSDYLKHLSSSAIGSEALPRLQQTPQQLFFLSFAQFWCTDADDRFKEKVSLLNIHTPNAFRVIGPLSNFQAFARDHRCAAETTMNPSQKCQLYGITSK</sequence>
<protein>
    <submittedName>
        <fullName evidence="13">Neprilysin-4</fullName>
    </submittedName>
</protein>
<evidence type="ECO:0000256" key="5">
    <source>
        <dbReference type="ARBA" id="ARBA00022723"/>
    </source>
</evidence>
<dbReference type="GO" id="GO:0005886">
    <property type="term" value="C:plasma membrane"/>
    <property type="evidence" value="ECO:0007669"/>
    <property type="project" value="UniProtKB-SubCell"/>
</dbReference>
<keyword evidence="9" id="KW-0732">Signal</keyword>
<evidence type="ECO:0000313" key="12">
    <source>
        <dbReference type="Proteomes" id="UP000504634"/>
    </source>
</evidence>
<evidence type="ECO:0000259" key="10">
    <source>
        <dbReference type="Pfam" id="PF01431"/>
    </source>
</evidence>
<dbReference type="GO" id="GO:0046872">
    <property type="term" value="F:metal ion binding"/>
    <property type="evidence" value="ECO:0007669"/>
    <property type="project" value="UniProtKB-KW"/>
</dbReference>
<dbReference type="AlphaFoldDB" id="A0A6J2T3U4"/>
<name>A0A6J2T3U4_DROLE</name>
<dbReference type="PANTHER" id="PTHR11733:SF238">
    <property type="entry name" value="FI07649P-RELATED"/>
    <property type="match status" value="1"/>
</dbReference>
<dbReference type="GeneID" id="115621888"/>
<dbReference type="OrthoDB" id="6475849at2759"/>
<proteinExistence type="inferred from homology"/>
<dbReference type="InterPro" id="IPR042089">
    <property type="entry name" value="Peptidase_M13_dom_2"/>
</dbReference>
<dbReference type="Proteomes" id="UP000504634">
    <property type="component" value="Unplaced"/>
</dbReference>
<dbReference type="PRINTS" id="PR00786">
    <property type="entry name" value="NEPRILYSIN"/>
</dbReference>
<keyword evidence="4" id="KW-0645">Protease</keyword>
<dbReference type="GO" id="GO:0016485">
    <property type="term" value="P:protein processing"/>
    <property type="evidence" value="ECO:0007669"/>
    <property type="project" value="TreeGrafter"/>
</dbReference>
<feature type="domain" description="Peptidase M13 C-terminal" evidence="10">
    <location>
        <begin position="501"/>
        <end position="701"/>
    </location>
</feature>
<evidence type="ECO:0000259" key="11">
    <source>
        <dbReference type="Pfam" id="PF05649"/>
    </source>
</evidence>
<dbReference type="Gene3D" id="1.10.1380.10">
    <property type="entry name" value="Neutral endopeptidase , domain2"/>
    <property type="match status" value="1"/>
</dbReference>
<accession>A0A6J2T3U4</accession>
<evidence type="ECO:0000313" key="13">
    <source>
        <dbReference type="RefSeq" id="XP_030371576.1"/>
    </source>
</evidence>